<feature type="domain" description="Glycoside hydrolase family 2 catalytic" evidence="5">
    <location>
        <begin position="344"/>
        <end position="471"/>
    </location>
</feature>
<evidence type="ECO:0000256" key="1">
    <source>
        <dbReference type="ARBA" id="ARBA00007401"/>
    </source>
</evidence>
<dbReference type="GO" id="GO:0005975">
    <property type="term" value="P:carbohydrate metabolic process"/>
    <property type="evidence" value="ECO:0007669"/>
    <property type="project" value="InterPro"/>
</dbReference>
<reference evidence="9" key="1">
    <citation type="submission" date="2025-08" db="UniProtKB">
        <authorList>
            <consortium name="RefSeq"/>
        </authorList>
    </citation>
    <scope>IDENTIFICATION</scope>
    <source>
        <strain evidence="9">OHB3-1</strain>
    </source>
</reference>
<keyword evidence="2" id="KW-0378">Hydrolase</keyword>
<dbReference type="SUPFAM" id="SSF49303">
    <property type="entry name" value="beta-Galactosidase/glucuronidase domain"/>
    <property type="match status" value="3"/>
</dbReference>
<dbReference type="InterPro" id="IPR008979">
    <property type="entry name" value="Galactose-bd-like_sf"/>
</dbReference>
<protein>
    <submittedName>
        <fullName evidence="9">Mannosylglycoprotein endo-beta-mannosidase</fullName>
    </submittedName>
</protein>
<accession>A0A6J1CY37</accession>
<sequence>MAEIGKKLKLNSGWLAARSTEIELTGTQLTTTHPPSIGPSSPWMEAALPGTVLGTLVKNKVIPDPFYGLENETIIDIADSGREYYTFWFFTTFQCKLSESQHLDLNFRAINYSADVYINGHKSVLPKGMFRRHSLDVSEVLHPDGTNLLAVLVHPPDHPGRIPIEGGQGGDHEIGKDVAAQYVEGWDWMAPIRDRNTGIWDEVSISRTGPVRIIDPHLVSTFYDNYERVYLHATLELQNRSSWDADCSVKIQVTTELEGNICLVEHLQARKVSVPARSTVQYTIPQLFFYKPNLWWPNRMGKQSLYNVDISVDVDGFGESDSWSHHFGFRKIESDIDTATGGRLFKVNGQPIFIRGGNWILSDGLLRLSEKRYHTDIKFHADMNFNMIRCWGGGLAERPEFYHFCDIYGLLVWQEFWITGDVDGRGVPISNPDGPLDHDLFLLCARDTVKLLRNHPSLALWVGGNEQVPPPDINAALKDDLKLHPYFQMSSKSENWMGISSDPSQYLDGTRVYIQGSMWDGFADGKGNFTDGPYEIQYPENFFKDDFYKYGFNPEVGSVGMPVATTIRAMMPPEGWQIPLVTKLPSGYVEEVPNHIWDYHKYIPYSKPDKVQSQIELYGSPKDLDDFCLKAQLANYIQYRALIEGWNCRMWKKYTGFLIWKTQNPWTGLRGQFYDHLLDQTAGFFGCRCAAEPIHVQLNLSTYCIEVVNTTSEEISGVAIEASVWDLEGTCPYYKVFEKLSLPPKQTSSIVEMEYPKSENPKPVYFLLLKLYEVSNYGIISRNFYWLHQSGGDYKLLEPYRERNIPIQVTSQVDVTGSTYEVRMNVQNKSKNAESSSLTYKNNFIHRHGKGDFDSNSAILGNKEQTDDKRSSAGLFHRICRRIGMGNSSQRSVETDGNDVGVAFFLHFSVHGSKVESKEGEDTRILPVHYSDNYFSLVPGEVMSIKISFEAPPGVTPKITLHGWNFPQGLTILR</sequence>
<dbReference type="InterPro" id="IPR017853">
    <property type="entry name" value="GH"/>
</dbReference>
<dbReference type="InterPro" id="IPR013783">
    <property type="entry name" value="Ig-like_fold"/>
</dbReference>
<feature type="domain" description="Exo-beta-D-glucosaminidase Ig-fold" evidence="6">
    <location>
        <begin position="902"/>
        <end position="965"/>
    </location>
</feature>
<organism evidence="8 9">
    <name type="scientific">Momordica charantia</name>
    <name type="common">Bitter gourd</name>
    <name type="synonym">Balsam pear</name>
    <dbReference type="NCBI Taxonomy" id="3673"/>
    <lineage>
        <taxon>Eukaryota</taxon>
        <taxon>Viridiplantae</taxon>
        <taxon>Streptophyta</taxon>
        <taxon>Embryophyta</taxon>
        <taxon>Tracheophyta</taxon>
        <taxon>Spermatophyta</taxon>
        <taxon>Magnoliopsida</taxon>
        <taxon>eudicotyledons</taxon>
        <taxon>Gunneridae</taxon>
        <taxon>Pentapetalae</taxon>
        <taxon>rosids</taxon>
        <taxon>fabids</taxon>
        <taxon>Cucurbitales</taxon>
        <taxon>Cucurbitaceae</taxon>
        <taxon>Momordiceae</taxon>
        <taxon>Momordica</taxon>
    </lineage>
</organism>
<keyword evidence="3" id="KW-0326">Glycosidase</keyword>
<dbReference type="Pfam" id="PF18368">
    <property type="entry name" value="Ig_GlcNase"/>
    <property type="match status" value="1"/>
</dbReference>
<dbReference type="InterPro" id="IPR054593">
    <property type="entry name" value="Beta-mannosidase-like_N2"/>
</dbReference>
<dbReference type="InterPro" id="IPR043534">
    <property type="entry name" value="EBDG/EBM"/>
</dbReference>
<evidence type="ECO:0000313" key="8">
    <source>
        <dbReference type="Proteomes" id="UP000504603"/>
    </source>
</evidence>
<evidence type="ECO:0000259" key="6">
    <source>
        <dbReference type="Pfam" id="PF18368"/>
    </source>
</evidence>
<evidence type="ECO:0000259" key="4">
    <source>
        <dbReference type="Pfam" id="PF00703"/>
    </source>
</evidence>
<dbReference type="PANTHER" id="PTHR43536">
    <property type="entry name" value="MANNOSYLGLYCOPROTEIN ENDO-BETA-MANNOSIDASE"/>
    <property type="match status" value="1"/>
</dbReference>
<feature type="domain" description="Beta-mannosidase-like galactose-binding" evidence="7">
    <location>
        <begin position="41"/>
        <end position="200"/>
    </location>
</feature>
<dbReference type="Gene3D" id="3.20.20.80">
    <property type="entry name" value="Glycosidases"/>
    <property type="match status" value="1"/>
</dbReference>
<dbReference type="Pfam" id="PF22666">
    <property type="entry name" value="Glyco_hydro_2_N2"/>
    <property type="match status" value="1"/>
</dbReference>
<dbReference type="Gene3D" id="2.60.120.260">
    <property type="entry name" value="Galactose-binding domain-like"/>
    <property type="match status" value="1"/>
</dbReference>
<dbReference type="GeneID" id="111015278"/>
<dbReference type="InterPro" id="IPR041351">
    <property type="entry name" value="Ig_GlcNase"/>
</dbReference>
<dbReference type="Gene3D" id="2.60.40.10">
    <property type="entry name" value="Immunoglobulins"/>
    <property type="match status" value="3"/>
</dbReference>
<dbReference type="PROSITE" id="PS00608">
    <property type="entry name" value="GLYCOSYL_HYDROL_F2_2"/>
    <property type="match status" value="1"/>
</dbReference>
<feature type="domain" description="Glycoside hydrolase family 2 immunoglobulin-like beta-sandwich" evidence="4">
    <location>
        <begin position="211"/>
        <end position="330"/>
    </location>
</feature>
<dbReference type="InterPro" id="IPR036156">
    <property type="entry name" value="Beta-gal/glucu_dom_sf"/>
</dbReference>
<dbReference type="Proteomes" id="UP000504603">
    <property type="component" value="Unplaced"/>
</dbReference>
<dbReference type="RefSeq" id="XP_022145932.1">
    <property type="nucleotide sequence ID" value="XM_022290240.1"/>
</dbReference>
<dbReference type="KEGG" id="mcha:111015278"/>
<dbReference type="AlphaFoldDB" id="A0A6J1CY37"/>
<evidence type="ECO:0000313" key="9">
    <source>
        <dbReference type="RefSeq" id="XP_022145932.1"/>
    </source>
</evidence>
<dbReference type="SUPFAM" id="SSF49785">
    <property type="entry name" value="Galactose-binding domain-like"/>
    <property type="match status" value="1"/>
</dbReference>
<evidence type="ECO:0000259" key="5">
    <source>
        <dbReference type="Pfam" id="PF02836"/>
    </source>
</evidence>
<evidence type="ECO:0000259" key="7">
    <source>
        <dbReference type="Pfam" id="PF22666"/>
    </source>
</evidence>
<dbReference type="Pfam" id="PF02836">
    <property type="entry name" value="Glyco_hydro_2_C"/>
    <property type="match status" value="1"/>
</dbReference>
<keyword evidence="8" id="KW-1185">Reference proteome</keyword>
<dbReference type="SUPFAM" id="SSF51445">
    <property type="entry name" value="(Trans)glycosidases"/>
    <property type="match status" value="1"/>
</dbReference>
<evidence type="ECO:0000256" key="3">
    <source>
        <dbReference type="ARBA" id="ARBA00023295"/>
    </source>
</evidence>
<dbReference type="InterPro" id="IPR023232">
    <property type="entry name" value="Glyco_hydro_2_AS"/>
</dbReference>
<gene>
    <name evidence="9" type="primary">LOC111015278</name>
</gene>
<dbReference type="PANTHER" id="PTHR43536:SF1">
    <property type="entry name" value="MANNOSYLGLYCOPROTEIN ENDO-BETA-MANNOSIDASE"/>
    <property type="match status" value="1"/>
</dbReference>
<dbReference type="InterPro" id="IPR006103">
    <property type="entry name" value="Glyco_hydro_2_cat"/>
</dbReference>
<name>A0A6J1CY37_MOMCH</name>
<evidence type="ECO:0000256" key="2">
    <source>
        <dbReference type="ARBA" id="ARBA00022801"/>
    </source>
</evidence>
<proteinExistence type="inferred from homology"/>
<dbReference type="GO" id="GO:0004553">
    <property type="term" value="F:hydrolase activity, hydrolyzing O-glycosyl compounds"/>
    <property type="evidence" value="ECO:0007669"/>
    <property type="project" value="InterPro"/>
</dbReference>
<dbReference type="Pfam" id="PF00703">
    <property type="entry name" value="Glyco_hydro_2"/>
    <property type="match status" value="1"/>
</dbReference>
<comment type="similarity">
    <text evidence="1">Belongs to the glycosyl hydrolase 2 family.</text>
</comment>
<dbReference type="InterPro" id="IPR006102">
    <property type="entry name" value="Ig-like_GH2"/>
</dbReference>
<dbReference type="OrthoDB" id="408532at2759"/>